<dbReference type="RefSeq" id="WP_117382511.1">
    <property type="nucleotide sequence ID" value="NZ_QWDE01000001.1"/>
</dbReference>
<evidence type="ECO:0000313" key="3">
    <source>
        <dbReference type="Proteomes" id="UP000260823"/>
    </source>
</evidence>
<comment type="caution">
    <text evidence="2">The sequence shown here is derived from an EMBL/GenBank/DDBJ whole genome shotgun (WGS) entry which is preliminary data.</text>
</comment>
<accession>A0A3E2NX63</accession>
<organism evidence="2 3">
    <name type="scientific">Mucilaginibacter terrenus</name>
    <dbReference type="NCBI Taxonomy" id="2482727"/>
    <lineage>
        <taxon>Bacteria</taxon>
        <taxon>Pseudomonadati</taxon>
        <taxon>Bacteroidota</taxon>
        <taxon>Sphingobacteriia</taxon>
        <taxon>Sphingobacteriales</taxon>
        <taxon>Sphingobacteriaceae</taxon>
        <taxon>Mucilaginibacter</taxon>
    </lineage>
</organism>
<evidence type="ECO:0000256" key="1">
    <source>
        <dbReference type="ARBA" id="ARBA00022649"/>
    </source>
</evidence>
<dbReference type="InterPro" id="IPR035093">
    <property type="entry name" value="RelE/ParE_toxin_dom_sf"/>
</dbReference>
<dbReference type="Gene3D" id="3.30.2310.20">
    <property type="entry name" value="RelE-like"/>
    <property type="match status" value="1"/>
</dbReference>
<keyword evidence="3" id="KW-1185">Reference proteome</keyword>
<dbReference type="AlphaFoldDB" id="A0A3E2NX63"/>
<dbReference type="InterPro" id="IPR007712">
    <property type="entry name" value="RelE/ParE_toxin"/>
</dbReference>
<sequence>MPTGLKVFFTKTADQDFSDILSYIKRDFGASAAQNFKSLVLRFADIIEVFPEIGSLELHDKNIRGLVVHGRLKIFYRITPKRIIVLRLFDTRQNPETKF</sequence>
<dbReference type="Pfam" id="PF05016">
    <property type="entry name" value="ParE_toxin"/>
    <property type="match status" value="1"/>
</dbReference>
<gene>
    <name evidence="2" type="ORF">DYU05_08470</name>
</gene>
<keyword evidence="1" id="KW-1277">Toxin-antitoxin system</keyword>
<name>A0A3E2NX63_9SPHI</name>
<dbReference type="OrthoDB" id="963196at2"/>
<dbReference type="Proteomes" id="UP000260823">
    <property type="component" value="Unassembled WGS sequence"/>
</dbReference>
<reference evidence="2 3" key="1">
    <citation type="submission" date="2018-08" db="EMBL/GenBank/DDBJ databases">
        <title>Mucilaginibacter terrae sp. nov., isolated from manganese diggings.</title>
        <authorList>
            <person name="Huang Y."/>
            <person name="Zhou Z."/>
        </authorList>
    </citation>
    <scope>NUCLEOTIDE SEQUENCE [LARGE SCALE GENOMIC DNA]</scope>
    <source>
        <strain evidence="2 3">ZH6</strain>
    </source>
</reference>
<evidence type="ECO:0000313" key="2">
    <source>
        <dbReference type="EMBL" id="RFZ85614.1"/>
    </source>
</evidence>
<proteinExistence type="predicted"/>
<protein>
    <submittedName>
        <fullName evidence="2">Type II toxin-antitoxin system RelE/ParE family toxin</fullName>
    </submittedName>
</protein>
<dbReference type="EMBL" id="QWDE01000001">
    <property type="protein sequence ID" value="RFZ85614.1"/>
    <property type="molecule type" value="Genomic_DNA"/>
</dbReference>